<organism evidence="3 4">
    <name type="scientific">Sphingomonas ursincola</name>
    <dbReference type="NCBI Taxonomy" id="56361"/>
    <lineage>
        <taxon>Bacteria</taxon>
        <taxon>Pseudomonadati</taxon>
        <taxon>Pseudomonadota</taxon>
        <taxon>Alphaproteobacteria</taxon>
        <taxon>Sphingomonadales</taxon>
        <taxon>Sphingomonadaceae</taxon>
        <taxon>Sphingomonas</taxon>
    </lineage>
</organism>
<reference evidence="3 4" key="1">
    <citation type="journal article" date="1994" name="Int. J. Syst. Bacteriol.">
        <title>Phylogenetic positions of novel aerobic, bacteriochlorophyll a-containing bacteria and description of Roseococcus thiosulfatophilus gen. nov., sp. nov., Erythromicrobium ramosum gen. nov., sp. nov., and Erythrobacter litoralis sp. nov.</title>
        <authorList>
            <person name="Yurkov V."/>
            <person name="Stackebrandt E."/>
            <person name="Holmes A."/>
            <person name="Fuerst J.A."/>
            <person name="Hugenholtz P."/>
            <person name="Golecki J."/>
            <person name="Gad'on N."/>
            <person name="Gorlenko V.M."/>
            <person name="Kompantseva E.I."/>
            <person name="Drews G."/>
        </authorList>
    </citation>
    <scope>NUCLEOTIDE SEQUENCE [LARGE SCALE GENOMIC DNA]</scope>
    <source>
        <strain evidence="3 4">KR-99</strain>
    </source>
</reference>
<keyword evidence="2" id="KW-0812">Transmembrane</keyword>
<feature type="transmembrane region" description="Helical" evidence="2">
    <location>
        <begin position="44"/>
        <end position="66"/>
    </location>
</feature>
<dbReference type="AlphaFoldDB" id="A0A7V8U7P8"/>
<dbReference type="EMBL" id="VDES01000001">
    <property type="protein sequence ID" value="MBA1373209.1"/>
    <property type="molecule type" value="Genomic_DNA"/>
</dbReference>
<keyword evidence="2" id="KW-0472">Membrane</keyword>
<keyword evidence="2" id="KW-1133">Transmembrane helix</keyword>
<evidence type="ECO:0000256" key="1">
    <source>
        <dbReference type="SAM" id="MobiDB-lite"/>
    </source>
</evidence>
<sequence length="110" mass="11618">MTTIIDREGDRRVVTFIAAGCFLVLLAIIAAMTFGKLPEWAESIFSAIAGGLVVKIADCLSALIALSSGRSVERLGDQLGHSIPPPRRDGDMAQLPEDHHVTPAAHKGAS</sequence>
<keyword evidence="4" id="KW-1185">Reference proteome</keyword>
<evidence type="ECO:0000313" key="3">
    <source>
        <dbReference type="EMBL" id="MBA1373209.1"/>
    </source>
</evidence>
<protein>
    <submittedName>
        <fullName evidence="3">Uncharacterized protein</fullName>
    </submittedName>
</protein>
<dbReference type="RefSeq" id="WP_181266323.1">
    <property type="nucleotide sequence ID" value="NZ_BAAAGB010000002.1"/>
</dbReference>
<gene>
    <name evidence="3" type="ORF">FG486_02570</name>
</gene>
<dbReference type="Proteomes" id="UP000589292">
    <property type="component" value="Unassembled WGS sequence"/>
</dbReference>
<evidence type="ECO:0000256" key="2">
    <source>
        <dbReference type="SAM" id="Phobius"/>
    </source>
</evidence>
<feature type="transmembrane region" description="Helical" evidence="2">
    <location>
        <begin position="12"/>
        <end position="32"/>
    </location>
</feature>
<proteinExistence type="predicted"/>
<comment type="caution">
    <text evidence="3">The sequence shown here is derived from an EMBL/GenBank/DDBJ whole genome shotgun (WGS) entry which is preliminary data.</text>
</comment>
<accession>A0A7V8U7P8</accession>
<feature type="region of interest" description="Disordered" evidence="1">
    <location>
        <begin position="77"/>
        <end position="110"/>
    </location>
</feature>
<feature type="compositionally biased region" description="Basic and acidic residues" evidence="1">
    <location>
        <begin position="86"/>
        <end position="101"/>
    </location>
</feature>
<evidence type="ECO:0000313" key="4">
    <source>
        <dbReference type="Proteomes" id="UP000589292"/>
    </source>
</evidence>
<name>A0A7V8U7P8_9SPHN</name>